<dbReference type="SUPFAM" id="SSF52172">
    <property type="entry name" value="CheY-like"/>
    <property type="match status" value="1"/>
</dbReference>
<keyword evidence="4" id="KW-1185">Reference proteome</keyword>
<dbReference type="InterPro" id="IPR052893">
    <property type="entry name" value="TCS_response_regulator"/>
</dbReference>
<dbReference type="RefSeq" id="WP_167212344.1">
    <property type="nucleotide sequence ID" value="NZ_CP050063.1"/>
</dbReference>
<reference evidence="3 4" key="1">
    <citation type="submission" date="2020-03" db="EMBL/GenBank/DDBJ databases">
        <authorList>
            <person name="Kim M.K."/>
        </authorList>
    </citation>
    <scope>NUCLEOTIDE SEQUENCE [LARGE SCALE GENOMIC DNA]</scope>
    <source>
        <strain evidence="3 4">BT328</strain>
    </source>
</reference>
<evidence type="ECO:0000259" key="2">
    <source>
        <dbReference type="PROSITE" id="PS50110"/>
    </source>
</evidence>
<gene>
    <name evidence="3" type="ORF">G8759_21730</name>
</gene>
<dbReference type="AlphaFoldDB" id="A0A6G9AS61"/>
<name>A0A6G9AS61_9BACT</name>
<proteinExistence type="predicted"/>
<dbReference type="InterPro" id="IPR011006">
    <property type="entry name" value="CheY-like_superfamily"/>
</dbReference>
<dbReference type="SMART" id="SM00448">
    <property type="entry name" value="REC"/>
    <property type="match status" value="1"/>
</dbReference>
<dbReference type="PROSITE" id="PS50110">
    <property type="entry name" value="RESPONSE_REGULATORY"/>
    <property type="match status" value="1"/>
</dbReference>
<evidence type="ECO:0000256" key="1">
    <source>
        <dbReference type="PROSITE-ProRule" id="PRU00169"/>
    </source>
</evidence>
<dbReference type="GO" id="GO:0000160">
    <property type="term" value="P:phosphorelay signal transduction system"/>
    <property type="evidence" value="ECO:0007669"/>
    <property type="project" value="InterPro"/>
</dbReference>
<dbReference type="Proteomes" id="UP000501802">
    <property type="component" value="Chromosome"/>
</dbReference>
<feature type="modified residue" description="4-aspartylphosphate" evidence="1">
    <location>
        <position position="65"/>
    </location>
</feature>
<dbReference type="InterPro" id="IPR001789">
    <property type="entry name" value="Sig_transdc_resp-reg_receiver"/>
</dbReference>
<dbReference type="Pfam" id="PF00072">
    <property type="entry name" value="Response_reg"/>
    <property type="match status" value="1"/>
</dbReference>
<dbReference type="Gene3D" id="3.40.50.2300">
    <property type="match status" value="1"/>
</dbReference>
<feature type="domain" description="Response regulatory" evidence="2">
    <location>
        <begin position="9"/>
        <end position="134"/>
    </location>
</feature>
<evidence type="ECO:0000313" key="3">
    <source>
        <dbReference type="EMBL" id="QIP15053.1"/>
    </source>
</evidence>
<accession>A0A6G9AS61</accession>
<protein>
    <submittedName>
        <fullName evidence="3">Response regulator</fullName>
    </submittedName>
</protein>
<organism evidence="3 4">
    <name type="scientific">Spirosoma aureum</name>
    <dbReference type="NCBI Taxonomy" id="2692134"/>
    <lineage>
        <taxon>Bacteria</taxon>
        <taxon>Pseudomonadati</taxon>
        <taxon>Bacteroidota</taxon>
        <taxon>Cytophagia</taxon>
        <taxon>Cytophagales</taxon>
        <taxon>Cytophagaceae</taxon>
        <taxon>Spirosoma</taxon>
    </lineage>
</organism>
<dbReference type="PANTHER" id="PTHR44520">
    <property type="entry name" value="RESPONSE REGULATOR RCP1-RELATED"/>
    <property type="match status" value="1"/>
</dbReference>
<evidence type="ECO:0000313" key="4">
    <source>
        <dbReference type="Proteomes" id="UP000501802"/>
    </source>
</evidence>
<sequence>MTFDPTQGNLLIVANNFDTLQLLNKVLPMALPEVKYVFAALTSTGMSFLDALTREGMVPRLILLDLYLPTRADSIDFLRLLKQPGSVYQSIPVVMMSSTERMEDILEVTQLGAEAYWVKPTTTETWIKNLEGLRGYWQA</sequence>
<keyword evidence="1" id="KW-0597">Phosphoprotein</keyword>
<dbReference type="EMBL" id="CP050063">
    <property type="protein sequence ID" value="QIP15053.1"/>
    <property type="molecule type" value="Genomic_DNA"/>
</dbReference>
<dbReference type="KEGG" id="spib:G8759_21730"/>